<dbReference type="SUPFAM" id="SSF55424">
    <property type="entry name" value="FAD/NAD-linked reductases, dimerisation (C-terminal) domain"/>
    <property type="match status" value="1"/>
</dbReference>
<dbReference type="PRINTS" id="PR00368">
    <property type="entry name" value="FADPNR"/>
</dbReference>
<dbReference type="RefSeq" id="WP_155588719.1">
    <property type="nucleotide sequence ID" value="NZ_WNLP01000004.1"/>
</dbReference>
<dbReference type="GO" id="GO:0005737">
    <property type="term" value="C:cytoplasm"/>
    <property type="evidence" value="ECO:0007669"/>
    <property type="project" value="UniProtKB-SubCell"/>
</dbReference>
<evidence type="ECO:0000256" key="2">
    <source>
        <dbReference type="ARBA" id="ARBA00007532"/>
    </source>
</evidence>
<proteinExistence type="inferred from homology"/>
<reference evidence="19 20" key="1">
    <citation type="submission" date="2019-09" db="EMBL/GenBank/DDBJ databases">
        <title>Bifidobacterium canis sp. nov., isolated from the digestive tract of German Shepherd dog puppy.</title>
        <authorList>
            <person name="Bunesova V."/>
        </authorList>
    </citation>
    <scope>NUCLEOTIDE SEQUENCE [LARGE SCALE GENOMIC DNA]</scope>
    <source>
        <strain evidence="19 20">GSD1FS</strain>
    </source>
</reference>
<dbReference type="InterPro" id="IPR006258">
    <property type="entry name" value="Lipoamide_DH"/>
</dbReference>
<evidence type="ECO:0000256" key="5">
    <source>
        <dbReference type="ARBA" id="ARBA00022490"/>
    </source>
</evidence>
<evidence type="ECO:0000259" key="17">
    <source>
        <dbReference type="Pfam" id="PF02852"/>
    </source>
</evidence>
<evidence type="ECO:0000256" key="15">
    <source>
        <dbReference type="PIRSR" id="PIRSR000350-4"/>
    </source>
</evidence>
<evidence type="ECO:0000313" key="19">
    <source>
        <dbReference type="EMBL" id="MUH59778.1"/>
    </source>
</evidence>
<keyword evidence="14" id="KW-0547">Nucleotide-binding</keyword>
<keyword evidence="20" id="KW-1185">Reference proteome</keyword>
<keyword evidence="11 16" id="KW-0676">Redox-active center</keyword>
<dbReference type="Proteomes" id="UP000487882">
    <property type="component" value="Unassembled WGS sequence"/>
</dbReference>
<evidence type="ECO:0000256" key="16">
    <source>
        <dbReference type="RuleBase" id="RU003692"/>
    </source>
</evidence>
<feature type="binding site" evidence="14">
    <location>
        <begin position="198"/>
        <end position="205"/>
    </location>
    <ligand>
        <name>NAD(+)</name>
        <dbReference type="ChEBI" id="CHEBI:57540"/>
    </ligand>
</feature>
<dbReference type="InterPro" id="IPR023753">
    <property type="entry name" value="FAD/NAD-binding_dom"/>
</dbReference>
<dbReference type="EC" id="1.8.1.4" evidence="3 16"/>
<dbReference type="EMBL" id="WNLP01000004">
    <property type="protein sequence ID" value="MUH59778.1"/>
    <property type="molecule type" value="Genomic_DNA"/>
</dbReference>
<comment type="caution">
    <text evidence="19">The sequence shown here is derived from an EMBL/GenBank/DDBJ whole genome shotgun (WGS) entry which is preliminary data.</text>
</comment>
<dbReference type="NCBIfam" id="TIGR01350">
    <property type="entry name" value="lipoamide_DH"/>
    <property type="match status" value="1"/>
</dbReference>
<evidence type="ECO:0000259" key="18">
    <source>
        <dbReference type="Pfam" id="PF07992"/>
    </source>
</evidence>
<feature type="binding site" evidence="14">
    <location>
        <position position="290"/>
    </location>
    <ligand>
        <name>NAD(+)</name>
        <dbReference type="ChEBI" id="CHEBI:57540"/>
    </ligand>
</feature>
<dbReference type="GO" id="GO:0050660">
    <property type="term" value="F:flavin adenine dinucleotide binding"/>
    <property type="evidence" value="ECO:0007669"/>
    <property type="project" value="InterPro"/>
</dbReference>
<protein>
    <recommendedName>
        <fullName evidence="4 16">Dihydrolipoyl dehydrogenase</fullName>
        <ecNumber evidence="3 16">1.8.1.4</ecNumber>
    </recommendedName>
</protein>
<feature type="domain" description="Pyridine nucleotide-disulphide oxidoreductase dimerisation" evidence="17">
    <location>
        <begin position="366"/>
        <end position="480"/>
    </location>
</feature>
<keyword evidence="6 16" id="KW-0285">Flavoprotein</keyword>
<dbReference type="InterPro" id="IPR050151">
    <property type="entry name" value="Class-I_Pyr_Nuc-Dis_Oxidored"/>
</dbReference>
<comment type="miscellaneous">
    <text evidence="16">The active site is a redox-active disulfide bond.</text>
</comment>
<dbReference type="PROSITE" id="PS00076">
    <property type="entry name" value="PYRIDINE_REDOX_1"/>
    <property type="match status" value="1"/>
</dbReference>
<evidence type="ECO:0000256" key="6">
    <source>
        <dbReference type="ARBA" id="ARBA00022630"/>
    </source>
</evidence>
<feature type="domain" description="FAD/NAD(P)-binding" evidence="18">
    <location>
        <begin position="6"/>
        <end position="346"/>
    </location>
</feature>
<dbReference type="InterPro" id="IPR012999">
    <property type="entry name" value="Pyr_OxRdtase_I_AS"/>
</dbReference>
<keyword evidence="5" id="KW-0963">Cytoplasm</keyword>
<evidence type="ECO:0000256" key="10">
    <source>
        <dbReference type="ARBA" id="ARBA00023157"/>
    </source>
</evidence>
<accession>A0A7K1J545</accession>
<evidence type="ECO:0000256" key="9">
    <source>
        <dbReference type="ARBA" id="ARBA00023027"/>
    </source>
</evidence>
<dbReference type="PANTHER" id="PTHR22912">
    <property type="entry name" value="DISULFIDE OXIDOREDUCTASE"/>
    <property type="match status" value="1"/>
</dbReference>
<dbReference type="Pfam" id="PF07992">
    <property type="entry name" value="Pyr_redox_2"/>
    <property type="match status" value="1"/>
</dbReference>
<keyword evidence="8 16" id="KW-0560">Oxidoreductase</keyword>
<evidence type="ECO:0000256" key="3">
    <source>
        <dbReference type="ARBA" id="ARBA00012608"/>
    </source>
</evidence>
<dbReference type="GO" id="GO:0004148">
    <property type="term" value="F:dihydrolipoyl dehydrogenase (NADH) activity"/>
    <property type="evidence" value="ECO:0007669"/>
    <property type="project" value="UniProtKB-EC"/>
</dbReference>
<evidence type="ECO:0000256" key="11">
    <source>
        <dbReference type="ARBA" id="ARBA00023284"/>
    </source>
</evidence>
<feature type="binding site" evidence="14">
    <location>
        <begin position="162"/>
        <end position="164"/>
    </location>
    <ligand>
        <name>FAD</name>
        <dbReference type="ChEBI" id="CHEBI:57692"/>
    </ligand>
</feature>
<evidence type="ECO:0000256" key="4">
    <source>
        <dbReference type="ARBA" id="ARBA00016961"/>
    </source>
</evidence>
<comment type="similarity">
    <text evidence="2 16">Belongs to the class-I pyridine nucleotide-disulfide oxidoreductase family.</text>
</comment>
<evidence type="ECO:0000256" key="7">
    <source>
        <dbReference type="ARBA" id="ARBA00022827"/>
    </source>
</evidence>
<evidence type="ECO:0000256" key="13">
    <source>
        <dbReference type="PIRSR" id="PIRSR000350-2"/>
    </source>
</evidence>
<dbReference type="PIRSF" id="PIRSF000350">
    <property type="entry name" value="Mercury_reductase_MerA"/>
    <property type="match status" value="1"/>
</dbReference>
<dbReference type="InterPro" id="IPR001100">
    <property type="entry name" value="Pyr_nuc-diS_OxRdtase"/>
</dbReference>
<evidence type="ECO:0000313" key="20">
    <source>
        <dbReference type="Proteomes" id="UP000487882"/>
    </source>
</evidence>
<evidence type="ECO:0000256" key="1">
    <source>
        <dbReference type="ARBA" id="ARBA00004496"/>
    </source>
</evidence>
<dbReference type="InterPro" id="IPR004099">
    <property type="entry name" value="Pyr_nucl-diS_OxRdtase_dimer"/>
</dbReference>
<dbReference type="InterPro" id="IPR036188">
    <property type="entry name" value="FAD/NAD-bd_sf"/>
</dbReference>
<keyword evidence="10" id="KW-1015">Disulfide bond</keyword>
<organism evidence="19 20">
    <name type="scientific">Bifidobacterium canis</name>
    <dbReference type="NCBI Taxonomy" id="2610880"/>
    <lineage>
        <taxon>Bacteria</taxon>
        <taxon>Bacillati</taxon>
        <taxon>Actinomycetota</taxon>
        <taxon>Actinomycetes</taxon>
        <taxon>Bifidobacteriales</taxon>
        <taxon>Bifidobacteriaceae</taxon>
        <taxon>Bifidobacterium</taxon>
    </lineage>
</organism>
<evidence type="ECO:0000256" key="8">
    <source>
        <dbReference type="ARBA" id="ARBA00023002"/>
    </source>
</evidence>
<comment type="cofactor">
    <cofactor evidence="14 16">
        <name>FAD</name>
        <dbReference type="ChEBI" id="CHEBI:57692"/>
    </cofactor>
    <text evidence="14 16">Binds 1 FAD per subunit.</text>
</comment>
<feature type="binding site" evidence="14">
    <location>
        <position position="331"/>
    </location>
    <ligand>
        <name>FAD</name>
        <dbReference type="ChEBI" id="CHEBI:57692"/>
    </ligand>
</feature>
<dbReference type="PRINTS" id="PR00411">
    <property type="entry name" value="PNDRDTASEI"/>
</dbReference>
<name>A0A7K1J545_9BIFI</name>
<gene>
    <name evidence="19" type="ORF">GSD1FS_1121</name>
</gene>
<dbReference type="Pfam" id="PF02852">
    <property type="entry name" value="Pyr_redox_dim"/>
    <property type="match status" value="1"/>
</dbReference>
<dbReference type="Gene3D" id="3.50.50.60">
    <property type="entry name" value="FAD/NAD(P)-binding domain"/>
    <property type="match status" value="2"/>
</dbReference>
<feature type="binding site" evidence="14">
    <location>
        <position position="53"/>
    </location>
    <ligand>
        <name>FAD</name>
        <dbReference type="ChEBI" id="CHEBI:57692"/>
    </ligand>
</feature>
<feature type="active site" description="Proton acceptor" evidence="13">
    <location>
        <position position="471"/>
    </location>
</feature>
<feature type="disulfide bond" description="Redox-active" evidence="15">
    <location>
        <begin position="44"/>
        <end position="49"/>
    </location>
</feature>
<dbReference type="PANTHER" id="PTHR22912:SF217">
    <property type="entry name" value="DIHYDROLIPOYL DEHYDROGENASE"/>
    <property type="match status" value="1"/>
</dbReference>
<comment type="subcellular location">
    <subcellularLocation>
        <location evidence="1">Cytoplasm</location>
    </subcellularLocation>
</comment>
<keyword evidence="9 14" id="KW-0520">NAD</keyword>
<dbReference type="GO" id="GO:0006103">
    <property type="term" value="P:2-oxoglutarate metabolic process"/>
    <property type="evidence" value="ECO:0007669"/>
    <property type="project" value="TreeGrafter"/>
</dbReference>
<dbReference type="InterPro" id="IPR016156">
    <property type="entry name" value="FAD/NAD-linked_Rdtase_dimer_sf"/>
</dbReference>
<comment type="catalytic activity">
    <reaction evidence="12 16">
        <text>N(6)-[(R)-dihydrolipoyl]-L-lysyl-[protein] + NAD(+) = N(6)-[(R)-lipoyl]-L-lysyl-[protein] + NADH + H(+)</text>
        <dbReference type="Rhea" id="RHEA:15045"/>
        <dbReference type="Rhea" id="RHEA-COMP:10474"/>
        <dbReference type="Rhea" id="RHEA-COMP:10475"/>
        <dbReference type="ChEBI" id="CHEBI:15378"/>
        <dbReference type="ChEBI" id="CHEBI:57540"/>
        <dbReference type="ChEBI" id="CHEBI:57945"/>
        <dbReference type="ChEBI" id="CHEBI:83099"/>
        <dbReference type="ChEBI" id="CHEBI:83100"/>
        <dbReference type="EC" id="1.8.1.4"/>
    </reaction>
</comment>
<keyword evidence="7 14" id="KW-0274">FAD</keyword>
<dbReference type="Gene3D" id="3.30.390.30">
    <property type="match status" value="1"/>
</dbReference>
<evidence type="ECO:0000256" key="12">
    <source>
        <dbReference type="ARBA" id="ARBA00049187"/>
    </source>
</evidence>
<dbReference type="SUPFAM" id="SSF51905">
    <property type="entry name" value="FAD/NAD(P)-binding domain"/>
    <property type="match status" value="1"/>
</dbReference>
<evidence type="ECO:0000256" key="14">
    <source>
        <dbReference type="PIRSR" id="PIRSR000350-3"/>
    </source>
</evidence>
<dbReference type="AlphaFoldDB" id="A0A7K1J545"/>
<sequence>MATEQYDAAIIGAGPGGYAAALRLAELGKSVLLVERDSVVGGTCLNRGCIPSKALITATRTLDTIRRGEEVGIVSAVQEIDFGKLTDFRDNTVATMRDGLLGLLTYRGVHMVQGEASIGEDGLLHIAPSQDQNTVRTRGDDGELADGEQSMTVQAGDIIIATGSRPRPLPAAPFSHAIIDSTAALNLTSFPHSAIIVGSGATALEFASMWNSAGTDVTLILRNDIVLSHSDKRAAKILFRELKRQGITIIPKATITSVDTGVNLGATVHYTDAAGDAQQVFAEWMLVAVGRMPNTDEPWFAQAGIDLDDAGMVKTDAYGRTNREHVWALGDITVGHQLAHRAYQQGYVVAESIAGLNPKPVDERTIPSVVFSNPEFASVGYTLREAKENDQFTNVQETLIPVMSNARMLMSGAAGSVSVVSGADANDPNAITHVLGVHIVAPDASDLIAEAQQIIGNDVPLSDAARNIHPHPTFSEMLGETLLKADGRPLHNR</sequence>